<dbReference type="InterPro" id="IPR003660">
    <property type="entry name" value="HAMP_dom"/>
</dbReference>
<dbReference type="SUPFAM" id="SSF58104">
    <property type="entry name" value="Methyl-accepting chemotaxis protein (MCP) signaling domain"/>
    <property type="match status" value="1"/>
</dbReference>
<dbReference type="Proteomes" id="UP000761264">
    <property type="component" value="Unassembled WGS sequence"/>
</dbReference>
<sequence length="727" mass="77164">MSNIEKAVSRRRGAGGLSIARKLPLVIVAAALVSAVAVGFSNYLIAAADLREEAERKLTALREARTDALSDYLASIQQDLRILAGNETVLAALDDFTAAWQELGPDAGAELQRLYITDNPHPLGEKDNLDRATDNSRYSDLHGRYHPWLRSFLRERGYYDVFLFDAQGNLIYSVFKELDYATNLNTGEWKDTDLGNAFRAAAANPTVGAQTFFDFKPYAPSHGAPASFISTPLLGPGGQFAGALVYQMPIDNLNHVMLNSAGLGETGQSYIVGDDSLMRSNSRFSEESTILVQRIENDAVAKALSGESGIITVEDYRGHEAEIAYGAFDFMGTRWALIAEAETSELFAAIASMRNTALIITAVTLALISALGYLVSLSIVRPLSAMTEAMRKLAAGDKKVEIPATDRGDELGNMAAAVQIFKDQGIKAEKLAVEQAERDKRATEEKREATLKVADDLETSIKSVVDAVSASAEQLQATASAMSQSAQDTDQRAGEVAAASDEASAGVQTVASASEELSSSIQEISRQVSQSTEISKDAVAQADQTSKTVQSLSDGAQKIGDVISLINDIAEQTNLLALNATIEAARAGEAGKGFAVVANEVKSLANQTAKATEEISAQIGGMQSATGETVKAIDEVRQSINRINEVSSGIASAVEEQNSATLEISRNVQQASQGTQRVTANILGVTETAAETGQSAGLVSSATEELSSQAQSLRKSIEGILASMRAA</sequence>
<dbReference type="GO" id="GO:0007165">
    <property type="term" value="P:signal transduction"/>
    <property type="evidence" value="ECO:0007669"/>
    <property type="project" value="UniProtKB-KW"/>
</dbReference>
<organism evidence="12 13">
    <name type="scientific">Pelagibius litoralis</name>
    <dbReference type="NCBI Taxonomy" id="374515"/>
    <lineage>
        <taxon>Bacteria</taxon>
        <taxon>Pseudomonadati</taxon>
        <taxon>Pseudomonadota</taxon>
        <taxon>Alphaproteobacteria</taxon>
        <taxon>Rhodospirillales</taxon>
        <taxon>Rhodovibrionaceae</taxon>
        <taxon>Pelagibius</taxon>
    </lineage>
</organism>
<comment type="caution">
    <text evidence="12">The sequence shown here is derived from an EMBL/GenBank/DDBJ whole genome shotgun (WGS) entry which is preliminary data.</text>
</comment>
<dbReference type="InterPro" id="IPR004089">
    <property type="entry name" value="MCPsignal_dom"/>
</dbReference>
<evidence type="ECO:0000259" key="11">
    <source>
        <dbReference type="PROSITE" id="PS50885"/>
    </source>
</evidence>
<feature type="domain" description="HAMP" evidence="11">
    <location>
        <begin position="377"/>
        <end position="430"/>
    </location>
</feature>
<evidence type="ECO:0000256" key="3">
    <source>
        <dbReference type="ARBA" id="ARBA00023224"/>
    </source>
</evidence>
<dbReference type="CDD" id="cd06225">
    <property type="entry name" value="HAMP"/>
    <property type="match status" value="1"/>
</dbReference>
<gene>
    <name evidence="12" type="ORF">HBA54_21325</name>
</gene>
<comment type="subcellular location">
    <subcellularLocation>
        <location evidence="1">Cell inner membrane</location>
        <topology evidence="1">Multi-pass membrane protein</topology>
    </subcellularLocation>
</comment>
<evidence type="ECO:0000256" key="8">
    <source>
        <dbReference type="SAM" id="Phobius"/>
    </source>
</evidence>
<evidence type="ECO:0000259" key="9">
    <source>
        <dbReference type="PROSITE" id="PS50111"/>
    </source>
</evidence>
<keyword evidence="2" id="KW-1003">Cell membrane</keyword>
<evidence type="ECO:0000259" key="10">
    <source>
        <dbReference type="PROSITE" id="PS50192"/>
    </source>
</evidence>
<keyword evidence="8" id="KW-0812">Transmembrane</keyword>
<dbReference type="Pfam" id="PF00672">
    <property type="entry name" value="HAMP"/>
    <property type="match status" value="1"/>
</dbReference>
<dbReference type="InterPro" id="IPR000727">
    <property type="entry name" value="T_SNARE_dom"/>
</dbReference>
<evidence type="ECO:0000256" key="7">
    <source>
        <dbReference type="SAM" id="MobiDB-lite"/>
    </source>
</evidence>
<keyword evidence="3 5" id="KW-0807">Transducer</keyword>
<keyword evidence="2" id="KW-0997">Cell inner membrane</keyword>
<keyword evidence="13" id="KW-1185">Reference proteome</keyword>
<dbReference type="PROSITE" id="PS50111">
    <property type="entry name" value="CHEMOTAXIS_TRANSDUC_2"/>
    <property type="match status" value="1"/>
</dbReference>
<evidence type="ECO:0000256" key="4">
    <source>
        <dbReference type="ARBA" id="ARBA00029447"/>
    </source>
</evidence>
<dbReference type="PROSITE" id="PS50885">
    <property type="entry name" value="HAMP"/>
    <property type="match status" value="1"/>
</dbReference>
<dbReference type="SMART" id="SM00283">
    <property type="entry name" value="MA"/>
    <property type="match status" value="1"/>
</dbReference>
<dbReference type="PROSITE" id="PS50192">
    <property type="entry name" value="T_SNARE"/>
    <property type="match status" value="1"/>
</dbReference>
<feature type="region of interest" description="Disordered" evidence="7">
    <location>
        <begin position="481"/>
        <end position="500"/>
    </location>
</feature>
<dbReference type="Gene3D" id="3.30.450.20">
    <property type="entry name" value="PAS domain"/>
    <property type="match status" value="1"/>
</dbReference>
<evidence type="ECO:0000256" key="5">
    <source>
        <dbReference type="PROSITE-ProRule" id="PRU00284"/>
    </source>
</evidence>
<name>A0A967KF77_9PROT</name>
<evidence type="ECO:0000313" key="12">
    <source>
        <dbReference type="EMBL" id="NIA71145.1"/>
    </source>
</evidence>
<feature type="domain" description="Methyl-accepting transducer" evidence="9">
    <location>
        <begin position="464"/>
        <end position="707"/>
    </location>
</feature>
<dbReference type="PANTHER" id="PTHR32089">
    <property type="entry name" value="METHYL-ACCEPTING CHEMOTAXIS PROTEIN MCPB"/>
    <property type="match status" value="1"/>
</dbReference>
<dbReference type="Gene3D" id="1.10.287.950">
    <property type="entry name" value="Methyl-accepting chemotaxis protein"/>
    <property type="match status" value="1"/>
</dbReference>
<dbReference type="EMBL" id="JAAQPH010000019">
    <property type="protein sequence ID" value="NIA71145.1"/>
    <property type="molecule type" value="Genomic_DNA"/>
</dbReference>
<dbReference type="Pfam" id="PF00015">
    <property type="entry name" value="MCPsignal"/>
    <property type="match status" value="1"/>
</dbReference>
<feature type="domain" description="T-SNARE coiled-coil homology" evidence="10">
    <location>
        <begin position="623"/>
        <end position="685"/>
    </location>
</feature>
<dbReference type="PANTHER" id="PTHR32089:SF112">
    <property type="entry name" value="LYSOZYME-LIKE PROTEIN-RELATED"/>
    <property type="match status" value="1"/>
</dbReference>
<keyword evidence="8" id="KW-0472">Membrane</keyword>
<evidence type="ECO:0000256" key="2">
    <source>
        <dbReference type="ARBA" id="ARBA00022519"/>
    </source>
</evidence>
<dbReference type="Gene3D" id="1.10.8.500">
    <property type="entry name" value="HAMP domain in histidine kinase"/>
    <property type="match status" value="1"/>
</dbReference>
<dbReference type="RefSeq" id="WP_167228470.1">
    <property type="nucleotide sequence ID" value="NZ_JAAQPH010000019.1"/>
</dbReference>
<dbReference type="CDD" id="cd11386">
    <property type="entry name" value="MCP_signal"/>
    <property type="match status" value="1"/>
</dbReference>
<dbReference type="GO" id="GO:0005886">
    <property type="term" value="C:plasma membrane"/>
    <property type="evidence" value="ECO:0007669"/>
    <property type="project" value="UniProtKB-SubCell"/>
</dbReference>
<dbReference type="CDD" id="cd18774">
    <property type="entry name" value="PDC2_HK_sensor"/>
    <property type="match status" value="1"/>
</dbReference>
<keyword evidence="8" id="KW-1133">Transmembrane helix</keyword>
<dbReference type="AlphaFoldDB" id="A0A967KF77"/>
<accession>A0A967KF77</accession>
<comment type="similarity">
    <text evidence="4">Belongs to the methyl-accepting chemotaxis (MCP) protein family.</text>
</comment>
<evidence type="ECO:0000256" key="6">
    <source>
        <dbReference type="SAM" id="Coils"/>
    </source>
</evidence>
<feature type="transmembrane region" description="Helical" evidence="8">
    <location>
        <begin position="357"/>
        <end position="380"/>
    </location>
</feature>
<feature type="coiled-coil region" evidence="6">
    <location>
        <begin position="44"/>
        <end position="71"/>
    </location>
</feature>
<proteinExistence type="inferred from homology"/>
<keyword evidence="6" id="KW-0175">Coiled coil</keyword>
<feature type="coiled-coil region" evidence="6">
    <location>
        <begin position="426"/>
        <end position="453"/>
    </location>
</feature>
<dbReference type="SMART" id="SM00304">
    <property type="entry name" value="HAMP"/>
    <property type="match status" value="1"/>
</dbReference>
<protein>
    <submittedName>
        <fullName evidence="12">HAMP domain-containing protein</fullName>
    </submittedName>
</protein>
<evidence type="ECO:0000313" key="13">
    <source>
        <dbReference type="Proteomes" id="UP000761264"/>
    </source>
</evidence>
<evidence type="ECO:0000256" key="1">
    <source>
        <dbReference type="ARBA" id="ARBA00004429"/>
    </source>
</evidence>
<feature type="transmembrane region" description="Helical" evidence="8">
    <location>
        <begin position="25"/>
        <end position="48"/>
    </location>
</feature>
<reference evidence="12" key="1">
    <citation type="submission" date="2020-03" db="EMBL/GenBank/DDBJ databases">
        <title>Genome of Pelagibius litoralis DSM 21314T.</title>
        <authorList>
            <person name="Wang G."/>
        </authorList>
    </citation>
    <scope>NUCLEOTIDE SEQUENCE</scope>
    <source>
        <strain evidence="12">DSM 21314</strain>
    </source>
</reference>